<feature type="compositionally biased region" description="Polar residues" evidence="1">
    <location>
        <begin position="104"/>
        <end position="113"/>
    </location>
</feature>
<evidence type="ECO:0000313" key="2">
    <source>
        <dbReference type="EMBL" id="CAG5117118.1"/>
    </source>
</evidence>
<dbReference type="AlphaFoldDB" id="A0A8S3YL52"/>
<comment type="caution">
    <text evidence="2">The sequence shown here is derived from an EMBL/GenBank/DDBJ whole genome shotgun (WGS) entry which is preliminary data.</text>
</comment>
<proteinExistence type="predicted"/>
<feature type="region of interest" description="Disordered" evidence="1">
    <location>
        <begin position="1"/>
        <end position="72"/>
    </location>
</feature>
<dbReference type="Proteomes" id="UP000678393">
    <property type="component" value="Unassembled WGS sequence"/>
</dbReference>
<dbReference type="OrthoDB" id="10685732at2759"/>
<feature type="compositionally biased region" description="Polar residues" evidence="1">
    <location>
        <begin position="19"/>
        <end position="30"/>
    </location>
</feature>
<evidence type="ECO:0000313" key="3">
    <source>
        <dbReference type="Proteomes" id="UP000678393"/>
    </source>
</evidence>
<keyword evidence="3" id="KW-1185">Reference proteome</keyword>
<accession>A0A8S3YL52</accession>
<protein>
    <submittedName>
        <fullName evidence="2">Uncharacterized protein</fullName>
    </submittedName>
</protein>
<gene>
    <name evidence="2" type="ORF">CUNI_LOCUS2676</name>
</gene>
<dbReference type="EMBL" id="CAJHNH020000349">
    <property type="protein sequence ID" value="CAG5117118.1"/>
    <property type="molecule type" value="Genomic_DNA"/>
</dbReference>
<reference evidence="2" key="1">
    <citation type="submission" date="2021-04" db="EMBL/GenBank/DDBJ databases">
        <authorList>
            <consortium name="Molecular Ecology Group"/>
        </authorList>
    </citation>
    <scope>NUCLEOTIDE SEQUENCE</scope>
</reference>
<feature type="compositionally biased region" description="Acidic residues" evidence="1">
    <location>
        <begin position="188"/>
        <end position="210"/>
    </location>
</feature>
<organism evidence="2 3">
    <name type="scientific">Candidula unifasciata</name>
    <dbReference type="NCBI Taxonomy" id="100452"/>
    <lineage>
        <taxon>Eukaryota</taxon>
        <taxon>Metazoa</taxon>
        <taxon>Spiralia</taxon>
        <taxon>Lophotrochozoa</taxon>
        <taxon>Mollusca</taxon>
        <taxon>Gastropoda</taxon>
        <taxon>Heterobranchia</taxon>
        <taxon>Euthyneura</taxon>
        <taxon>Panpulmonata</taxon>
        <taxon>Eupulmonata</taxon>
        <taxon>Stylommatophora</taxon>
        <taxon>Helicina</taxon>
        <taxon>Helicoidea</taxon>
        <taxon>Geomitridae</taxon>
        <taxon>Candidula</taxon>
    </lineage>
</organism>
<feature type="region of interest" description="Disordered" evidence="1">
    <location>
        <begin position="84"/>
        <end position="210"/>
    </location>
</feature>
<evidence type="ECO:0000256" key="1">
    <source>
        <dbReference type="SAM" id="MobiDB-lite"/>
    </source>
</evidence>
<sequence length="288" mass="31565">MNIPTQNMKLVWPHHHRQQQSPSGFQTVQDRTPHGLGRGRGRGRGYLRELNGKLAQKSPFTGPASEDRTVQRQKDLIVVKFDNTAGDKNTEVKYEEEFPGLISDKQNQSQTSVPRRGPTGRTSARGSGDQLRGNGQNVQRTKEPQRKVLPQAPQQSSPKVEPVEAQPVIPNNLDASPEPVESHTNPESGEDSDEWEDCSDASDIPEEDDSFQADVAKVSETKESTAVHDLHLECTLAPDVSEFVPESPDFMKTPPGHVKVLNWATDCCPTSPSSQDSSVTSPLSASQG</sequence>
<name>A0A8S3YL52_9EUPU</name>
<feature type="region of interest" description="Disordered" evidence="1">
    <location>
        <begin position="269"/>
        <end position="288"/>
    </location>
</feature>